<feature type="compositionally biased region" description="Pro residues" evidence="2">
    <location>
        <begin position="112"/>
        <end position="127"/>
    </location>
</feature>
<feature type="coiled-coil region" evidence="1">
    <location>
        <begin position="517"/>
        <end position="544"/>
    </location>
</feature>
<evidence type="ECO:0000313" key="4">
    <source>
        <dbReference type="Proteomes" id="UP001373714"/>
    </source>
</evidence>
<organism evidence="3 4">
    <name type="scientific">Orbilia blumenaviensis</name>
    <dbReference type="NCBI Taxonomy" id="1796055"/>
    <lineage>
        <taxon>Eukaryota</taxon>
        <taxon>Fungi</taxon>
        <taxon>Dikarya</taxon>
        <taxon>Ascomycota</taxon>
        <taxon>Pezizomycotina</taxon>
        <taxon>Orbiliomycetes</taxon>
        <taxon>Orbiliales</taxon>
        <taxon>Orbiliaceae</taxon>
        <taxon>Orbilia</taxon>
    </lineage>
</organism>
<comment type="caution">
    <text evidence="3">The sequence shown here is derived from an EMBL/GenBank/DDBJ whole genome shotgun (WGS) entry which is preliminary data.</text>
</comment>
<proteinExistence type="predicted"/>
<keyword evidence="4" id="KW-1185">Reference proteome</keyword>
<evidence type="ECO:0000256" key="2">
    <source>
        <dbReference type="SAM" id="MobiDB-lite"/>
    </source>
</evidence>
<evidence type="ECO:0000256" key="1">
    <source>
        <dbReference type="SAM" id="Coils"/>
    </source>
</evidence>
<dbReference type="Proteomes" id="UP001373714">
    <property type="component" value="Unassembled WGS sequence"/>
</dbReference>
<evidence type="ECO:0000313" key="3">
    <source>
        <dbReference type="EMBL" id="KAK6352438.1"/>
    </source>
</evidence>
<feature type="region of interest" description="Disordered" evidence="2">
    <location>
        <begin position="99"/>
        <end position="134"/>
    </location>
</feature>
<sequence>MPPFSDQLLLPLKLDAFLFNEQVCNGLEDEAKIAPITQPDYTSLRLNEYMAQNDILNQVDIHNAIPPAHNARYTDLGTGEVRKKRLGIYLHWSLPRPYRGGKASTEKKQEPKPTPPPGGSDPLPPPPKEVDESAAQFPNVPNRWFIIRRLHDDVKLIEPPNAPIDPIHCWVVESDKMQLIDNIPETVDLQVDISPFIKAFAKEGEEKNIDIPEQAEVFIGYCKDAVDYDPDATPAPGTFIQNLNVGSSSNHLFPDFQYHCGNVFSMLDTFRYGDGQVLTKATADYYVIGWYTDAENDLLSLDPDDKIKREDVMRQLNIKLNEQIRDPENIPNDVQDWLNETSSARVICHGAMYDVQWQLDGLPKQGEEKLKIPANIASKKLHEKMPLAIGTTPIDAILAYTYVHEKDQGVYHDINALAEYLKTDEDTVDSHIAASDEIQSYNFGQFDGGTHYFLPDNDGDTIVEKPSDDDILKLRKLNALRHLFDGAVRRQTQLRWQIFACWWNFISDYRNKDGGKDNEYSRKINQLIKNLKILNQNLANTQIQLDKWVGPKAKQPLFKKDPKAGVLANFFQQRDPTLMLAGIDSGWPKDFQLSLATRLDGQIIKGADISEDDFKKIWKTGHLPSDIKDTCELLIKEFVAISGKKNKDEEPDAGKWFPLYHDAELADEKKPETIMWRDRWNFSQGWFPLFIEWEAQYFHIPWEYWSLKKKPTSNQKNENYGYSLNKDVRSPKPVKYEDVRQLSGRNLVLPQPAFSLTAVIERLLDSIPKEKLNKILPPERQDELRKNLSKLSFISCPLDGLTEHLLTRYVGNHIKPLVRVPGKPPTLLNAVLETAKKLNIEDPSDLALIDKESDPTPYGPLTTLVGLKEHAFKPVTHGQMRFTKINVVDKFGQVVHAFNPQAHYLPEPISLCLSPPLAPQPVESGKTVPNIIDPTRSASVDECEFMQLPPSINQSSRLNAFFVTHDSNDKLVGSYWRPVMDWENPVWGWVVLNNVDQAVQIYHPDGTFYRELRESRSGKVTADWRPIDPDTKAPTKQLEYLVKKLCSDQAKVLVPFIQMIRKAGKDTITPPAAYSQFPNALVGRPLALVNTAWSLELAANERQNQSTLNKQVTSSPPNNLLAEPGQYNFKIKFGSKVRADDALIGYFKADSNPHDEGNELLLNEVFSYYPPDKADTFVKPVDGNYPEVTAYYVDPLDGEENFFKGENYLSYERLRNNKFLKSVFGCIMDPFLSLNAYTGILPVQSLKLPTWTWEGPLKKMKPFFQVGPLITTSALPAFDPAYILNADDWLGKIKDANWPLPALPPADWLWLQPYSQGYMPISVQPSDLLPKMENDPYVAAEGFLLMKESIQGKKPGSETPKAPSN</sequence>
<gene>
    <name evidence="3" type="ORF">TWF730_009264</name>
</gene>
<keyword evidence="1" id="KW-0175">Coiled coil</keyword>
<dbReference type="EMBL" id="JAVHNS010000006">
    <property type="protein sequence ID" value="KAK6352438.1"/>
    <property type="molecule type" value="Genomic_DNA"/>
</dbReference>
<accession>A0AAV9V1S4</accession>
<protein>
    <submittedName>
        <fullName evidence="3">Uncharacterized protein</fullName>
    </submittedName>
</protein>
<reference evidence="3 4" key="1">
    <citation type="submission" date="2019-10" db="EMBL/GenBank/DDBJ databases">
        <authorList>
            <person name="Palmer J.M."/>
        </authorList>
    </citation>
    <scope>NUCLEOTIDE SEQUENCE [LARGE SCALE GENOMIC DNA]</scope>
    <source>
        <strain evidence="3 4">TWF730</strain>
    </source>
</reference>
<name>A0AAV9V1S4_9PEZI</name>